<protein>
    <submittedName>
        <fullName evidence="2">UDP-N-acetylglucosamine 2-epimerase (Non-hydrolysing)</fullName>
    </submittedName>
</protein>
<dbReference type="InterPro" id="IPR003331">
    <property type="entry name" value="UDP_GlcNAc_Epimerase_2_dom"/>
</dbReference>
<dbReference type="Proteomes" id="UP000243250">
    <property type="component" value="Unassembled WGS sequence"/>
</dbReference>
<gene>
    <name evidence="2" type="ORF">SAMN04488124_0791</name>
</gene>
<dbReference type="CDD" id="cd03786">
    <property type="entry name" value="GTB_UDP-GlcNAc_2-Epimerase"/>
    <property type="match status" value="1"/>
</dbReference>
<dbReference type="Pfam" id="PF02350">
    <property type="entry name" value="Epimerase_2"/>
    <property type="match status" value="1"/>
</dbReference>
<dbReference type="RefSeq" id="WP_089876921.1">
    <property type="nucleotide sequence ID" value="NZ_FOYS01000001.1"/>
</dbReference>
<dbReference type="SUPFAM" id="SSF53756">
    <property type="entry name" value="UDP-Glycosyltransferase/glycogen phosphorylase"/>
    <property type="match status" value="1"/>
</dbReference>
<dbReference type="NCBIfam" id="TIGR00236">
    <property type="entry name" value="wecB"/>
    <property type="match status" value="1"/>
</dbReference>
<feature type="domain" description="UDP-N-acetylglucosamine 2-epimerase" evidence="1">
    <location>
        <begin position="30"/>
        <end position="362"/>
    </location>
</feature>
<dbReference type="InterPro" id="IPR029767">
    <property type="entry name" value="WecB-like"/>
</dbReference>
<name>A0A1I6G381_9EURY</name>
<evidence type="ECO:0000313" key="2">
    <source>
        <dbReference type="EMBL" id="SFR36591.1"/>
    </source>
</evidence>
<proteinExistence type="predicted"/>
<dbReference type="PANTHER" id="PTHR43174:SF1">
    <property type="entry name" value="UDP-N-ACETYLGLUCOSAMINE 2-EPIMERASE"/>
    <property type="match status" value="1"/>
</dbReference>
<evidence type="ECO:0000313" key="3">
    <source>
        <dbReference type="Proteomes" id="UP000243250"/>
    </source>
</evidence>
<sequence length="375" mass="40969">MTADSDGVSQVAIVLGTRPEIIKCAPLIKACDRRGVDCLLVHTGQHYSEDLDQVFFDQLELPTPDYNLEVGSRSHGEQTGRMLEGIEDVLDEHVPDVVLVQGDTNSTLAGALAAAKSNIDVGHVEAGLRSFDREMPEETNRVVTDHISDYLFPPTEETKGYLERESVSGEIVVAGNTVVDSLYEYRDLATEKSQILSTLGLTEDDFYLLTAHRAENVDDRDSFAQLLDGVSRFAAQTDREVVYPIHPRAQSRLDEFGLTLPEEIRTVEPLDFLDFLRLEAAASLVFTDSGGVQEETCILGTPCVTLRYTTERPETAYVGANCLAGLDPDDVVEAASTMLGKHADWDVPFGDGHAAERILDTLAAGAEPETAEVPK</sequence>
<keyword evidence="3" id="KW-1185">Reference proteome</keyword>
<dbReference type="AlphaFoldDB" id="A0A1I6G381"/>
<dbReference type="OrthoDB" id="7018at2157"/>
<dbReference type="PANTHER" id="PTHR43174">
    <property type="entry name" value="UDP-N-ACETYLGLUCOSAMINE 2-EPIMERASE"/>
    <property type="match status" value="1"/>
</dbReference>
<reference evidence="3" key="1">
    <citation type="submission" date="2016-10" db="EMBL/GenBank/DDBJ databases">
        <authorList>
            <person name="Varghese N."/>
            <person name="Submissions S."/>
        </authorList>
    </citation>
    <scope>NUCLEOTIDE SEQUENCE [LARGE SCALE GENOMIC DNA]</scope>
    <source>
        <strain evidence="3">CGMCC 1.8711</strain>
    </source>
</reference>
<dbReference type="EMBL" id="FOYS01000001">
    <property type="protein sequence ID" value="SFR36591.1"/>
    <property type="molecule type" value="Genomic_DNA"/>
</dbReference>
<accession>A0A1I6G381</accession>
<dbReference type="Gene3D" id="3.40.50.2000">
    <property type="entry name" value="Glycogen Phosphorylase B"/>
    <property type="match status" value="2"/>
</dbReference>
<evidence type="ECO:0000259" key="1">
    <source>
        <dbReference type="Pfam" id="PF02350"/>
    </source>
</evidence>
<dbReference type="STRING" id="555875.SAMN04488124_0791"/>
<organism evidence="2 3">
    <name type="scientific">Halogeometricum limi</name>
    <dbReference type="NCBI Taxonomy" id="555875"/>
    <lineage>
        <taxon>Archaea</taxon>
        <taxon>Methanobacteriati</taxon>
        <taxon>Methanobacteriota</taxon>
        <taxon>Stenosarchaea group</taxon>
        <taxon>Halobacteria</taxon>
        <taxon>Halobacteriales</taxon>
        <taxon>Haloferacaceae</taxon>
        <taxon>Halogeometricum</taxon>
    </lineage>
</organism>